<accession>A0A219Y9E6</accession>
<dbReference type="Proteomes" id="UP000222894">
    <property type="component" value="Genome"/>
</dbReference>
<evidence type="ECO:0000313" key="2">
    <source>
        <dbReference type="Proteomes" id="UP000222894"/>
    </source>
</evidence>
<evidence type="ECO:0000313" key="1">
    <source>
        <dbReference type="EMBL" id="APU00596.1"/>
    </source>
</evidence>
<proteinExistence type="predicted"/>
<name>A0A219Y9E6_9CAUD</name>
<reference evidence="1 2" key="1">
    <citation type="journal article" date="2017" name="Sci. Rep.">
        <title>Characterization and diversity of phages infecting Aeromonas salmonicida subsp. salmonicida.</title>
        <authorList>
            <person name="Vincent A.T."/>
            <person name="Paquet V.E."/>
            <person name="Bernatchez A."/>
            <person name="Tremblay D.M."/>
            <person name="Moineau S."/>
            <person name="Charette S.J."/>
        </authorList>
    </citation>
    <scope>NUCLEOTIDE SEQUENCE [LARGE SCALE GENOMIC DNA]</scope>
</reference>
<protein>
    <submittedName>
        <fullName evidence="1">Uncharacterized protein</fullName>
    </submittedName>
</protein>
<dbReference type="EMBL" id="KY290948">
    <property type="protein sequence ID" value="APU00596.1"/>
    <property type="molecule type" value="Genomic_DNA"/>
</dbReference>
<organism evidence="1 2">
    <name type="scientific">Aeromonas phage 44RR2.8t.2</name>
    <dbReference type="NCBI Taxonomy" id="1932900"/>
    <lineage>
        <taxon>Viruses</taxon>
        <taxon>Duplodnaviria</taxon>
        <taxon>Heunggongvirae</taxon>
        <taxon>Uroviricota</taxon>
        <taxon>Caudoviricetes</taxon>
        <taxon>Pantevenvirales</taxon>
        <taxon>Straboviridae</taxon>
        <taxon>Biquartavirus</taxon>
        <taxon>Biquartavirus 44RR2</taxon>
    </lineage>
</organism>
<sequence length="139" mass="15824">MIYDLCEKGYPFQISMNISGLSDKVNEHTLAVEVLEATQIYYPGSYNNWFRPRGVVALRSIDPDHEFKFVRILIDRDNARTIEAIFSKELNHVDVLNAMVHIAFDYCHDIGHCIAAGFVSDGRYYGRSESIGIDCEGNE</sequence>